<reference evidence="7" key="1">
    <citation type="journal article" date="2019" name="Nat. Med.">
        <title>A library of human gut bacterial isolates paired with longitudinal multiomics data enables mechanistic microbiome research.</title>
        <authorList>
            <person name="Poyet M."/>
            <person name="Groussin M."/>
            <person name="Gibbons S.M."/>
            <person name="Avila-Pacheco J."/>
            <person name="Jiang X."/>
            <person name="Kearney S.M."/>
            <person name="Perrotta A.R."/>
            <person name="Berdy B."/>
            <person name="Zhao S."/>
            <person name="Lieberman T.D."/>
            <person name="Swanson P.K."/>
            <person name="Smith M."/>
            <person name="Roesemann S."/>
            <person name="Alexander J.E."/>
            <person name="Rich S.A."/>
            <person name="Livny J."/>
            <person name="Vlamakis H."/>
            <person name="Clish C."/>
            <person name="Bullock K."/>
            <person name="Deik A."/>
            <person name="Scott J."/>
            <person name="Pierce K.A."/>
            <person name="Xavier R.J."/>
            <person name="Alm E.J."/>
        </authorList>
    </citation>
    <scope>NUCLEOTIDE SEQUENCE</scope>
    <source>
        <strain evidence="7">BIOML-A4</strain>
    </source>
</reference>
<feature type="transmembrane region" description="Helical" evidence="5">
    <location>
        <begin position="318"/>
        <end position="339"/>
    </location>
</feature>
<comment type="subcellular location">
    <subcellularLocation>
        <location evidence="1">Membrane</location>
        <topology evidence="1">Multi-pass membrane protein</topology>
    </subcellularLocation>
</comment>
<evidence type="ECO:0000256" key="3">
    <source>
        <dbReference type="ARBA" id="ARBA00022989"/>
    </source>
</evidence>
<dbReference type="Pfam" id="PF04932">
    <property type="entry name" value="Wzy_C"/>
    <property type="match status" value="1"/>
</dbReference>
<feature type="transmembrane region" description="Helical" evidence="5">
    <location>
        <begin position="164"/>
        <end position="180"/>
    </location>
</feature>
<feature type="transmembrane region" description="Helical" evidence="5">
    <location>
        <begin position="280"/>
        <end position="298"/>
    </location>
</feature>
<dbReference type="PANTHER" id="PTHR37422">
    <property type="entry name" value="TEICHURONIC ACID BIOSYNTHESIS PROTEIN TUAE"/>
    <property type="match status" value="1"/>
</dbReference>
<keyword evidence="3 5" id="KW-1133">Transmembrane helix</keyword>
<accession>A0A6G1ZJ27</accession>
<evidence type="ECO:0000256" key="1">
    <source>
        <dbReference type="ARBA" id="ARBA00004141"/>
    </source>
</evidence>
<dbReference type="AlphaFoldDB" id="A0A6G1ZJ27"/>
<feature type="transmembrane region" description="Helical" evidence="5">
    <location>
        <begin position="192"/>
        <end position="223"/>
    </location>
</feature>
<evidence type="ECO:0000256" key="4">
    <source>
        <dbReference type="ARBA" id="ARBA00023136"/>
    </source>
</evidence>
<feature type="transmembrane region" description="Helical" evidence="5">
    <location>
        <begin position="40"/>
        <end position="60"/>
    </location>
</feature>
<feature type="transmembrane region" description="Helical" evidence="5">
    <location>
        <begin position="15"/>
        <end position="34"/>
    </location>
</feature>
<comment type="caution">
    <text evidence="7">The sequence shown here is derived from an EMBL/GenBank/DDBJ whole genome shotgun (WGS) entry which is preliminary data.</text>
</comment>
<protein>
    <submittedName>
        <fullName evidence="7">O-antigen ligase family protein</fullName>
    </submittedName>
</protein>
<keyword evidence="4 5" id="KW-0472">Membrane</keyword>
<keyword evidence="2 5" id="KW-0812">Transmembrane</keyword>
<dbReference type="EMBL" id="WKLP01000037">
    <property type="protein sequence ID" value="MRY13919.1"/>
    <property type="molecule type" value="Genomic_DNA"/>
</dbReference>
<evidence type="ECO:0000313" key="7">
    <source>
        <dbReference type="EMBL" id="MRY13919.1"/>
    </source>
</evidence>
<dbReference type="PANTHER" id="PTHR37422:SF13">
    <property type="entry name" value="LIPOPOLYSACCHARIDE BIOSYNTHESIS PROTEIN PA4999-RELATED"/>
    <property type="match status" value="1"/>
</dbReference>
<dbReference type="InterPro" id="IPR051533">
    <property type="entry name" value="WaaL-like"/>
</dbReference>
<organism evidence="7">
    <name type="scientific">Parabacteroides goldsteinii</name>
    <dbReference type="NCBI Taxonomy" id="328812"/>
    <lineage>
        <taxon>Bacteria</taxon>
        <taxon>Pseudomonadati</taxon>
        <taxon>Bacteroidota</taxon>
        <taxon>Bacteroidia</taxon>
        <taxon>Bacteroidales</taxon>
        <taxon>Tannerellaceae</taxon>
        <taxon>Parabacteroides</taxon>
    </lineage>
</organism>
<dbReference type="PROSITE" id="PS51257">
    <property type="entry name" value="PROKAR_LIPOPROTEIN"/>
    <property type="match status" value="1"/>
</dbReference>
<feature type="transmembrane region" description="Helical" evidence="5">
    <location>
        <begin position="123"/>
        <end position="144"/>
    </location>
</feature>
<evidence type="ECO:0000256" key="2">
    <source>
        <dbReference type="ARBA" id="ARBA00022692"/>
    </source>
</evidence>
<feature type="transmembrane region" description="Helical" evidence="5">
    <location>
        <begin position="235"/>
        <end position="260"/>
    </location>
</feature>
<name>A0A6G1ZJ27_9BACT</name>
<feature type="transmembrane region" description="Helical" evidence="5">
    <location>
        <begin position="72"/>
        <end position="90"/>
    </location>
</feature>
<evidence type="ECO:0000256" key="5">
    <source>
        <dbReference type="SAM" id="Phobius"/>
    </source>
</evidence>
<feature type="domain" description="O-antigen ligase-related" evidence="6">
    <location>
        <begin position="194"/>
        <end position="334"/>
    </location>
</feature>
<feature type="transmembrane region" description="Helical" evidence="5">
    <location>
        <begin position="375"/>
        <end position="396"/>
    </location>
</feature>
<sequence length="399" mass="46196">MGNINRSIVLSFRDVLLWFTFFIVIGSACFQTQYKFPLLFALFNILSKVIFVTSLILHIIRCLRYKKQFFTKYDILLLLLFSWLVCSSILNGHSWIMQVPFVMKSLSIRYIFTLYTPNRKEKIITILSSVFTFIVYLNFFQLLFFSSIMGYVDGDKVYLISTNYNQFGAVFMPAIFLKIIESFQTGYKRSLILLFVVCVASVAIEGSATATISILLLLLTVVFVKKYFFLKVENISILVGIVLFFFTFVLPVLSIFNVPFVSSFVEGLGKDMTFSHRTSIWIYALFQISYSPLIGYGVCDKEWFQFLLSNAVNTHNVILHFLIQGGGVGLLIFAVFVYIGIKQLLSIQDKYQRELLLTVVIVFFLMSQFEVYTNTFIYIFIFLMFISKEMLTCKFIENV</sequence>
<dbReference type="InterPro" id="IPR007016">
    <property type="entry name" value="O-antigen_ligase-rel_domated"/>
</dbReference>
<dbReference type="GO" id="GO:0016020">
    <property type="term" value="C:membrane"/>
    <property type="evidence" value="ECO:0007669"/>
    <property type="project" value="UniProtKB-SubCell"/>
</dbReference>
<evidence type="ECO:0000259" key="6">
    <source>
        <dbReference type="Pfam" id="PF04932"/>
    </source>
</evidence>
<keyword evidence="7" id="KW-0436">Ligase</keyword>
<gene>
    <name evidence="7" type="ORF">GKE01_21015</name>
</gene>
<dbReference type="GO" id="GO:0016874">
    <property type="term" value="F:ligase activity"/>
    <property type="evidence" value="ECO:0007669"/>
    <property type="project" value="UniProtKB-KW"/>
</dbReference>
<proteinExistence type="predicted"/>